<dbReference type="InterPro" id="IPR038510">
    <property type="entry name" value="Spt4_sf"/>
</dbReference>
<evidence type="ECO:0000256" key="2">
    <source>
        <dbReference type="ARBA" id="ARBA00006178"/>
    </source>
</evidence>
<dbReference type="InterPro" id="IPR029040">
    <property type="entry name" value="RPABC4/Spt4"/>
</dbReference>
<dbReference type="Gene3D" id="3.30.40.210">
    <property type="match status" value="1"/>
</dbReference>
<evidence type="ECO:0000256" key="1">
    <source>
        <dbReference type="ARBA" id="ARBA00004123"/>
    </source>
</evidence>
<dbReference type="GO" id="GO:0003743">
    <property type="term" value="F:translation initiation factor activity"/>
    <property type="evidence" value="ECO:0007669"/>
    <property type="project" value="UniProtKB-KW"/>
</dbReference>
<dbReference type="GO" id="GO:0005669">
    <property type="term" value="C:transcription factor TFIID complex"/>
    <property type="evidence" value="ECO:0007669"/>
    <property type="project" value="InterPro"/>
</dbReference>
<evidence type="ECO:0000256" key="3">
    <source>
        <dbReference type="ARBA" id="ARBA00023015"/>
    </source>
</evidence>
<dbReference type="SUPFAM" id="SSF63393">
    <property type="entry name" value="RNA polymerase subunits"/>
    <property type="match status" value="1"/>
</dbReference>
<keyword evidence="3" id="KW-0805">Transcription regulation</keyword>
<evidence type="ECO:0000259" key="7">
    <source>
        <dbReference type="SMART" id="SM01389"/>
    </source>
</evidence>
<dbReference type="Pfam" id="PF06093">
    <property type="entry name" value="Spt4"/>
    <property type="match status" value="1"/>
</dbReference>
<evidence type="ECO:0000256" key="6">
    <source>
        <dbReference type="SAM" id="MobiDB-lite"/>
    </source>
</evidence>
<keyword evidence="9" id="KW-1185">Reference proteome</keyword>
<keyword evidence="8" id="KW-0648">Protein biosynthesis</keyword>
<dbReference type="CDD" id="cd07973">
    <property type="entry name" value="Spt4"/>
    <property type="match status" value="1"/>
</dbReference>
<feature type="compositionally biased region" description="Basic and acidic residues" evidence="6">
    <location>
        <begin position="205"/>
        <end position="221"/>
    </location>
</feature>
<proteinExistence type="inferred from homology"/>
<evidence type="ECO:0000256" key="5">
    <source>
        <dbReference type="ARBA" id="ARBA00023242"/>
    </source>
</evidence>
<organism evidence="8 9">
    <name type="scientific">Dorcoceras hygrometricum</name>
    <dbReference type="NCBI Taxonomy" id="472368"/>
    <lineage>
        <taxon>Eukaryota</taxon>
        <taxon>Viridiplantae</taxon>
        <taxon>Streptophyta</taxon>
        <taxon>Embryophyta</taxon>
        <taxon>Tracheophyta</taxon>
        <taxon>Spermatophyta</taxon>
        <taxon>Magnoliopsida</taxon>
        <taxon>eudicotyledons</taxon>
        <taxon>Gunneridae</taxon>
        <taxon>Pentapetalae</taxon>
        <taxon>asterids</taxon>
        <taxon>lamiids</taxon>
        <taxon>Lamiales</taxon>
        <taxon>Gesneriaceae</taxon>
        <taxon>Didymocarpoideae</taxon>
        <taxon>Trichosporeae</taxon>
        <taxon>Loxocarpinae</taxon>
        <taxon>Dorcoceras</taxon>
    </lineage>
</organism>
<reference evidence="8 9" key="1">
    <citation type="journal article" date="2015" name="Proc. Natl. Acad. Sci. U.S.A.">
        <title>The resurrection genome of Boea hygrometrica: A blueprint for survival of dehydration.</title>
        <authorList>
            <person name="Xiao L."/>
            <person name="Yang G."/>
            <person name="Zhang L."/>
            <person name="Yang X."/>
            <person name="Zhao S."/>
            <person name="Ji Z."/>
            <person name="Zhou Q."/>
            <person name="Hu M."/>
            <person name="Wang Y."/>
            <person name="Chen M."/>
            <person name="Xu Y."/>
            <person name="Jin H."/>
            <person name="Xiao X."/>
            <person name="Hu G."/>
            <person name="Bao F."/>
            <person name="Hu Y."/>
            <person name="Wan P."/>
            <person name="Li L."/>
            <person name="Deng X."/>
            <person name="Kuang T."/>
            <person name="Xiang C."/>
            <person name="Zhu J.K."/>
            <person name="Oliver M.J."/>
            <person name="He Y."/>
        </authorList>
    </citation>
    <scope>NUCLEOTIDE SEQUENCE [LARGE SCALE GENOMIC DNA]</scope>
    <source>
        <strain evidence="9">cv. XS01</strain>
    </source>
</reference>
<feature type="region of interest" description="Disordered" evidence="6">
    <location>
        <begin position="205"/>
        <end position="250"/>
    </location>
</feature>
<dbReference type="GO" id="GO:0006367">
    <property type="term" value="P:transcription initiation at RNA polymerase II promoter"/>
    <property type="evidence" value="ECO:0007669"/>
    <property type="project" value="TreeGrafter"/>
</dbReference>
<keyword evidence="4" id="KW-0804">Transcription</keyword>
<dbReference type="InterPro" id="IPR045144">
    <property type="entry name" value="TAF4"/>
</dbReference>
<dbReference type="AlphaFoldDB" id="A0A2Z7D4V0"/>
<evidence type="ECO:0000313" key="8">
    <source>
        <dbReference type="EMBL" id="KZV54543.1"/>
    </source>
</evidence>
<name>A0A2Z7D4V0_9LAMI</name>
<keyword evidence="8" id="KW-0396">Initiation factor</keyword>
<dbReference type="PANTHER" id="PTHR15138">
    <property type="entry name" value="TRANSCRIPTION INITIATION FACTOR TFIID SUBUNIT 4"/>
    <property type="match status" value="1"/>
</dbReference>
<dbReference type="Pfam" id="PF05236">
    <property type="entry name" value="TAF4"/>
    <property type="match status" value="1"/>
</dbReference>
<dbReference type="EMBL" id="KQ989519">
    <property type="protein sequence ID" value="KZV54543.1"/>
    <property type="molecule type" value="Genomic_DNA"/>
</dbReference>
<keyword evidence="5" id="KW-0539">Nucleus</keyword>
<dbReference type="InterPro" id="IPR007900">
    <property type="entry name" value="TAF4_C"/>
</dbReference>
<accession>A0A2Z7D4V0</accession>
<dbReference type="Proteomes" id="UP000250235">
    <property type="component" value="Unassembled WGS sequence"/>
</dbReference>
<feature type="region of interest" description="Disordered" evidence="6">
    <location>
        <begin position="284"/>
        <end position="328"/>
    </location>
</feature>
<sequence>MDPNITKLLEEDEVSTVFLHNFLPFTSLTKQCILGKDVDAFSAELNRDIEGNASTSNQPSDSNTVNCQRDSGSSLSCNLMVAASSQGINHTSQFLQQGQASGHDEDTNLQNGKNILKMEPKAGSKEDSRASEASRRVVREEEERVILHTIPLQKECVEERMRSIIANLIRLSKQRVDMEKLRHRTIITSDVRQTITIINSKAREEWEKKQAETEKTQKLNETENDSGIDGDREKGGSHIRSAKAKDEDDKMCSTAANVAVRAATGVDDVLSRWQLMIEAKQKLGGTETLSGSQPRKDVVRKPLPISARNTRESQEAEKQDRSPALNTPASVRKVMRNQIINSRVSRCISVKDVISILEREPQSHNMKVYAGVSLDIQMIICDQNVMRVGLLNYYFFCAHFSWSLVCETLWIMKNGRKPQVIYAIVKGPVSFSSSWINIMANQGKVGDVVAAQLPTSFGHELRACLRCRLIKTYDQFLDSGCENCPFFKMEEDPGRVANCTTPNFNGVISIMDTTRSWAARWLRTGI</sequence>
<dbReference type="GO" id="GO:0016251">
    <property type="term" value="F:RNA polymerase II general transcription initiation factor activity"/>
    <property type="evidence" value="ECO:0007669"/>
    <property type="project" value="TreeGrafter"/>
</dbReference>
<gene>
    <name evidence="8" type="ORF">F511_01341</name>
</gene>
<dbReference type="PANTHER" id="PTHR15138:SF14">
    <property type="entry name" value="TRANSCRIPTION INITIATION FACTOR TFIID SUBUNIT 4"/>
    <property type="match status" value="1"/>
</dbReference>
<protein>
    <submittedName>
        <fullName evidence="8">Transcription initiation factor TFIID subunit 4b-like</fullName>
    </submittedName>
</protein>
<dbReference type="GO" id="GO:0003677">
    <property type="term" value="F:DNA binding"/>
    <property type="evidence" value="ECO:0007669"/>
    <property type="project" value="TreeGrafter"/>
</dbReference>
<dbReference type="CDD" id="cd08045">
    <property type="entry name" value="HFD_TAF4"/>
    <property type="match status" value="1"/>
</dbReference>
<evidence type="ECO:0000256" key="4">
    <source>
        <dbReference type="ARBA" id="ARBA00023163"/>
    </source>
</evidence>
<feature type="domain" description="Spt4/RpoE2 zinc finger" evidence="7">
    <location>
        <begin position="461"/>
        <end position="525"/>
    </location>
</feature>
<dbReference type="InterPro" id="IPR022800">
    <property type="entry name" value="Spt4/RpoE2_Znf"/>
</dbReference>
<evidence type="ECO:0000313" key="9">
    <source>
        <dbReference type="Proteomes" id="UP000250235"/>
    </source>
</evidence>
<feature type="compositionally biased region" description="Basic and acidic residues" evidence="6">
    <location>
        <begin position="309"/>
        <end position="321"/>
    </location>
</feature>
<comment type="similarity">
    <text evidence="2">Belongs to the TAF4 family.</text>
</comment>
<dbReference type="SMART" id="SM01389">
    <property type="entry name" value="Spt4"/>
    <property type="match status" value="1"/>
</dbReference>
<comment type="subcellular location">
    <subcellularLocation>
        <location evidence="1">Nucleus</location>
    </subcellularLocation>
</comment>
<dbReference type="OrthoDB" id="248751at2759"/>